<name>H8GLX3_METAL</name>
<feature type="transmembrane region" description="Helical" evidence="6">
    <location>
        <begin position="259"/>
        <end position="280"/>
    </location>
</feature>
<reference evidence="7 8" key="1">
    <citation type="journal article" date="2013" name="Genome Announc.">
        <title>Genome Sequence of the Obligate Gammaproteobacterial Methanotroph Methylomicrobium album Strain BG8.</title>
        <authorList>
            <person name="Kits K.D."/>
            <person name="Kalyuzhnaya M.G."/>
            <person name="Klotz M.G."/>
            <person name="Jetten M.S."/>
            <person name="Op den Camp H.J."/>
            <person name="Vuilleumier S."/>
            <person name="Bringel F."/>
            <person name="Dispirito A.A."/>
            <person name="Murrell J.C."/>
            <person name="Bruce D."/>
            <person name="Cheng J.F."/>
            <person name="Copeland A."/>
            <person name="Goodwin L."/>
            <person name="Hauser L."/>
            <person name="Lajus A."/>
            <person name="Land M.L."/>
            <person name="Lapidus A."/>
            <person name="Lucas S."/>
            <person name="Medigue C."/>
            <person name="Pitluck S."/>
            <person name="Woyke T."/>
            <person name="Zeytun A."/>
            <person name="Stein L.Y."/>
        </authorList>
    </citation>
    <scope>NUCLEOTIDE SEQUENCE [LARGE SCALE GENOMIC DNA]</scope>
    <source>
        <strain evidence="7 8">BG8</strain>
    </source>
</reference>
<evidence type="ECO:0000256" key="3">
    <source>
        <dbReference type="ARBA" id="ARBA00022692"/>
    </source>
</evidence>
<feature type="transmembrane region" description="Helical" evidence="6">
    <location>
        <begin position="326"/>
        <end position="351"/>
    </location>
</feature>
<keyword evidence="8" id="KW-1185">Reference proteome</keyword>
<keyword evidence="5 6" id="KW-0472">Membrane</keyword>
<evidence type="ECO:0000256" key="2">
    <source>
        <dbReference type="ARBA" id="ARBA00009773"/>
    </source>
</evidence>
<dbReference type="EMBL" id="CM001475">
    <property type="protein sequence ID" value="EIC28169.1"/>
    <property type="molecule type" value="Genomic_DNA"/>
</dbReference>
<dbReference type="AlphaFoldDB" id="H8GLX3"/>
<accession>H8GLX3</accession>
<feature type="transmembrane region" description="Helical" evidence="6">
    <location>
        <begin position="228"/>
        <end position="253"/>
    </location>
</feature>
<evidence type="ECO:0000256" key="6">
    <source>
        <dbReference type="SAM" id="Phobius"/>
    </source>
</evidence>
<dbReference type="Proteomes" id="UP000005090">
    <property type="component" value="Chromosome"/>
</dbReference>
<evidence type="ECO:0000256" key="4">
    <source>
        <dbReference type="ARBA" id="ARBA00022989"/>
    </source>
</evidence>
<comment type="similarity">
    <text evidence="2">Belongs to the autoinducer-2 exporter (AI-2E) (TC 2.A.86) family.</text>
</comment>
<dbReference type="PANTHER" id="PTHR21716">
    <property type="entry name" value="TRANSMEMBRANE PROTEIN"/>
    <property type="match status" value="1"/>
</dbReference>
<organism evidence="7 8">
    <name type="scientific">Methylomicrobium album BG8</name>
    <dbReference type="NCBI Taxonomy" id="686340"/>
    <lineage>
        <taxon>Bacteria</taxon>
        <taxon>Pseudomonadati</taxon>
        <taxon>Pseudomonadota</taxon>
        <taxon>Gammaproteobacteria</taxon>
        <taxon>Methylococcales</taxon>
        <taxon>Methylococcaceae</taxon>
        <taxon>Methylomicrobium</taxon>
    </lineage>
</organism>
<gene>
    <name evidence="7" type="ORF">Metal_0309</name>
</gene>
<keyword evidence="3 6" id="KW-0812">Transmembrane</keyword>
<keyword evidence="4 6" id="KW-1133">Transmembrane helix</keyword>
<dbReference type="eggNOG" id="COG0628">
    <property type="taxonomic scope" value="Bacteria"/>
</dbReference>
<dbReference type="GO" id="GO:0016020">
    <property type="term" value="C:membrane"/>
    <property type="evidence" value="ECO:0007669"/>
    <property type="project" value="UniProtKB-SubCell"/>
</dbReference>
<feature type="transmembrane region" description="Helical" evidence="6">
    <location>
        <begin position="162"/>
        <end position="187"/>
    </location>
</feature>
<dbReference type="HOGENOM" id="CLU_031275_1_0_6"/>
<sequence>MSLWDRIRMPGSDSLEMEPVGIGSTNGLLTKRTLIVALTAAAVIALLLMVWQVAQILLLIFASLLSALFLRTLANLISRNTELSVTASLNLVVLALLGTSVLILLLYGPDIAEGFYQLSKKLPSTLDRLRTSLGQYAWGPLLLDTFYQIGNALTDPRQLGKIAGIFSTAFGAVASFLIVIVLGLYFAAEPGIYLDSTVRLFPQARRARIREAFDRIGQALRWWLVGRFASMFAIGLLTFIGLAVLGVPFAFILSLLAGVLTFVPIIGPLISAVPAVMVGWAESGSTALYVMILYSVIQALESYWITPYIHQKVVALAPAWLLTAQLIMAAGFGILGFLLAPALAVVIMVLVQMFYVRDVLGEPVELP</sequence>
<feature type="transmembrane region" description="Helical" evidence="6">
    <location>
        <begin position="89"/>
        <end position="108"/>
    </location>
</feature>
<comment type="subcellular location">
    <subcellularLocation>
        <location evidence="1">Membrane</location>
        <topology evidence="1">Multi-pass membrane protein</topology>
    </subcellularLocation>
</comment>
<evidence type="ECO:0000313" key="8">
    <source>
        <dbReference type="Proteomes" id="UP000005090"/>
    </source>
</evidence>
<dbReference type="STRING" id="686340.Metal_0309"/>
<feature type="transmembrane region" description="Helical" evidence="6">
    <location>
        <begin position="34"/>
        <end position="51"/>
    </location>
</feature>
<dbReference type="InterPro" id="IPR002549">
    <property type="entry name" value="AI-2E-like"/>
</dbReference>
<evidence type="ECO:0000256" key="5">
    <source>
        <dbReference type="ARBA" id="ARBA00023136"/>
    </source>
</evidence>
<dbReference type="RefSeq" id="WP_005368935.1">
    <property type="nucleotide sequence ID" value="NZ_CM001475.1"/>
</dbReference>
<proteinExistence type="inferred from homology"/>
<feature type="transmembrane region" description="Helical" evidence="6">
    <location>
        <begin position="57"/>
        <end position="77"/>
    </location>
</feature>
<evidence type="ECO:0000256" key="1">
    <source>
        <dbReference type="ARBA" id="ARBA00004141"/>
    </source>
</evidence>
<protein>
    <submittedName>
        <fullName evidence="7">Putative permease</fullName>
    </submittedName>
</protein>
<feature type="transmembrane region" description="Helical" evidence="6">
    <location>
        <begin position="287"/>
        <end position="306"/>
    </location>
</feature>
<dbReference type="PANTHER" id="PTHR21716:SF62">
    <property type="entry name" value="TRANSPORT PROTEIN YDBI-RELATED"/>
    <property type="match status" value="1"/>
</dbReference>
<dbReference type="GO" id="GO:0055085">
    <property type="term" value="P:transmembrane transport"/>
    <property type="evidence" value="ECO:0007669"/>
    <property type="project" value="TreeGrafter"/>
</dbReference>
<dbReference type="Pfam" id="PF01594">
    <property type="entry name" value="AI-2E_transport"/>
    <property type="match status" value="1"/>
</dbReference>
<evidence type="ECO:0000313" key="7">
    <source>
        <dbReference type="EMBL" id="EIC28169.1"/>
    </source>
</evidence>